<keyword evidence="2" id="KW-1185">Reference proteome</keyword>
<evidence type="ECO:0008006" key="3">
    <source>
        <dbReference type="Google" id="ProtNLM"/>
    </source>
</evidence>
<evidence type="ECO:0000313" key="2">
    <source>
        <dbReference type="Proteomes" id="UP000597338"/>
    </source>
</evidence>
<gene>
    <name evidence="1" type="ORF">GCM10011386_43490</name>
</gene>
<accession>A0ABQ1N0H0</accession>
<dbReference type="Pfam" id="PF14337">
    <property type="entry name" value="Abi_alpha"/>
    <property type="match status" value="1"/>
</dbReference>
<name>A0ABQ1N0H0_9SPHI</name>
<sequence>MTFDPESSKEIVNEAKALTPEIYKDVAKPALQEVGSVTGRTVKALLSPLRGLLWGWERIEEYVESEVKKRLDKIPEDKRKSPDPEIAVPLLQALTYTAQNETLREMYVNLLANSMNTDKNNVVHPSFVEIIKQMNSLDAKVFDELSKTNAYQKIMNPKIMLKGQGKFFSNATPEWYAGWTIEGYSEFDVSASMVRLSKFGLIELMFDRTAGKDGYDNIKQTRFLESILNTYKLANPTQELEIGGTESILYVNEYGLQFKNACK</sequence>
<proteinExistence type="predicted"/>
<comment type="caution">
    <text evidence="1">The sequence shown here is derived from an EMBL/GenBank/DDBJ whole genome shotgun (WGS) entry which is preliminary data.</text>
</comment>
<dbReference type="Proteomes" id="UP000597338">
    <property type="component" value="Unassembled WGS sequence"/>
</dbReference>
<reference evidence="2" key="1">
    <citation type="journal article" date="2019" name="Int. J. Syst. Evol. Microbiol.">
        <title>The Global Catalogue of Microorganisms (GCM) 10K type strain sequencing project: providing services to taxonomists for standard genome sequencing and annotation.</title>
        <authorList>
            <consortium name="The Broad Institute Genomics Platform"/>
            <consortium name="The Broad Institute Genome Sequencing Center for Infectious Disease"/>
            <person name="Wu L."/>
            <person name="Ma J."/>
        </authorList>
    </citation>
    <scope>NUCLEOTIDE SEQUENCE [LARGE SCALE GENOMIC DNA]</scope>
    <source>
        <strain evidence="2">CGMCC 1.15342</strain>
    </source>
</reference>
<organism evidence="1 2">
    <name type="scientific">Parapedobacter defluvii</name>
    <dbReference type="NCBI Taxonomy" id="2045106"/>
    <lineage>
        <taxon>Bacteria</taxon>
        <taxon>Pseudomonadati</taxon>
        <taxon>Bacteroidota</taxon>
        <taxon>Sphingobacteriia</taxon>
        <taxon>Sphingobacteriales</taxon>
        <taxon>Sphingobacteriaceae</taxon>
        <taxon>Parapedobacter</taxon>
    </lineage>
</organism>
<dbReference type="RefSeq" id="WP_188753581.1">
    <property type="nucleotide sequence ID" value="NZ_BMIK01000025.1"/>
</dbReference>
<evidence type="ECO:0000313" key="1">
    <source>
        <dbReference type="EMBL" id="GGC46542.1"/>
    </source>
</evidence>
<dbReference type="InterPro" id="IPR025506">
    <property type="entry name" value="Abi_alpha"/>
</dbReference>
<dbReference type="Gene3D" id="3.30.110.190">
    <property type="match status" value="1"/>
</dbReference>
<dbReference type="EMBL" id="BMIK01000025">
    <property type="protein sequence ID" value="GGC46542.1"/>
    <property type="molecule type" value="Genomic_DNA"/>
</dbReference>
<protein>
    <recommendedName>
        <fullName evidence="3">DUF4393 domain-containing protein</fullName>
    </recommendedName>
</protein>